<evidence type="ECO:0000256" key="10">
    <source>
        <dbReference type="ARBA" id="ARBA00022801"/>
    </source>
</evidence>
<proteinExistence type="predicted"/>
<dbReference type="SMART" id="SM00490">
    <property type="entry name" value="HELICc"/>
    <property type="match status" value="1"/>
</dbReference>
<dbReference type="FunFam" id="3.40.50.300:FF:001214">
    <property type="entry name" value="DExH-box ATP-dependent RNA helicase"/>
    <property type="match status" value="1"/>
</dbReference>
<evidence type="ECO:0000256" key="5">
    <source>
        <dbReference type="ARBA" id="ARBA00022490"/>
    </source>
</evidence>
<dbReference type="Gene3D" id="3.30.428.10">
    <property type="entry name" value="HIT-like"/>
    <property type="match status" value="1"/>
</dbReference>
<feature type="region of interest" description="Disordered" evidence="24">
    <location>
        <begin position="1502"/>
        <end position="1523"/>
    </location>
</feature>
<evidence type="ECO:0000259" key="26">
    <source>
        <dbReference type="PROSITE" id="PS51194"/>
    </source>
</evidence>
<dbReference type="Pfam" id="PF16278">
    <property type="entry name" value="zf-C2HE"/>
    <property type="match status" value="1"/>
</dbReference>
<feature type="compositionally biased region" description="Basic and acidic residues" evidence="24">
    <location>
        <begin position="1352"/>
        <end position="1374"/>
    </location>
</feature>
<dbReference type="GO" id="GO:0004386">
    <property type="term" value="F:helicase activity"/>
    <property type="evidence" value="ECO:0007669"/>
    <property type="project" value="UniProtKB-KW"/>
</dbReference>
<evidence type="ECO:0000256" key="16">
    <source>
        <dbReference type="ARBA" id="ARBA00023242"/>
    </source>
</evidence>
<dbReference type="InterPro" id="IPR036265">
    <property type="entry name" value="HIT-like_sf"/>
</dbReference>
<reference evidence="27" key="1">
    <citation type="journal article" date="2017" name="Mycologia">
        <title>Fusarium algeriense, sp. nov., a novel toxigenic crown rot pathogen of durum wheat from Algeria is nested in the Fusarium burgessii species complex.</title>
        <authorList>
            <person name="Laraba I."/>
            <person name="Keddad A."/>
            <person name="Boureghda H."/>
            <person name="Abdallah N."/>
            <person name="Vaughan M.M."/>
            <person name="Proctor R.H."/>
            <person name="Busman M."/>
            <person name="O'Donnell K."/>
        </authorList>
    </citation>
    <scope>NUCLEOTIDE SEQUENCE</scope>
    <source>
        <strain evidence="27">NRRL 25174</strain>
    </source>
</reference>
<dbReference type="CDD" id="cd18791">
    <property type="entry name" value="SF2_C_RHA"/>
    <property type="match status" value="1"/>
</dbReference>
<dbReference type="GO" id="GO:0006281">
    <property type="term" value="P:DNA repair"/>
    <property type="evidence" value="ECO:0007669"/>
    <property type="project" value="UniProtKB-KW"/>
</dbReference>
<gene>
    <name evidence="27" type="ORF">FBEOM_7914</name>
</gene>
<dbReference type="GO" id="GO:0005737">
    <property type="term" value="C:cytoplasm"/>
    <property type="evidence" value="ECO:0007669"/>
    <property type="project" value="UniProtKB-SubCell"/>
</dbReference>
<comment type="catalytic activity">
    <reaction evidence="17">
        <text>a 3'-end 2'-deoxyribonucleotide-3'-diphospho-5'-guanosine-DNA + H2O = a 3'-end 2'-deoxyribonucleotide 3'-phosphate-DNA + GMP + 2 H(+)</text>
        <dbReference type="Rhea" id="RHEA:52140"/>
        <dbReference type="Rhea" id="RHEA-COMP:13186"/>
        <dbReference type="Rhea" id="RHEA-COMP:13187"/>
        <dbReference type="ChEBI" id="CHEBI:15377"/>
        <dbReference type="ChEBI" id="CHEBI:15378"/>
        <dbReference type="ChEBI" id="CHEBI:58115"/>
        <dbReference type="ChEBI" id="CHEBI:136419"/>
        <dbReference type="ChEBI" id="CHEBI:136420"/>
        <dbReference type="EC" id="3.6.1.72"/>
    </reaction>
</comment>
<keyword evidence="10" id="KW-0378">Hydrolase</keyword>
<dbReference type="InterPro" id="IPR007502">
    <property type="entry name" value="Helicase-assoc_dom"/>
</dbReference>
<evidence type="ECO:0000256" key="22">
    <source>
        <dbReference type="ARBA" id="ARBA00076243"/>
    </source>
</evidence>
<evidence type="ECO:0000256" key="20">
    <source>
        <dbReference type="ARBA" id="ARBA00059438"/>
    </source>
</evidence>
<dbReference type="GO" id="GO:0008270">
    <property type="term" value="F:zinc ion binding"/>
    <property type="evidence" value="ECO:0007669"/>
    <property type="project" value="UniProtKB-KW"/>
</dbReference>
<dbReference type="SUPFAM" id="SSF54197">
    <property type="entry name" value="HIT-like"/>
    <property type="match status" value="1"/>
</dbReference>
<keyword evidence="9" id="KW-0863">Zinc-finger</keyword>
<dbReference type="PROSITE" id="PS51194">
    <property type="entry name" value="HELICASE_CTER"/>
    <property type="match status" value="1"/>
</dbReference>
<dbReference type="FunFam" id="3.30.428.10:FF:000017">
    <property type="entry name" value="Aprataxin-like protein"/>
    <property type="match status" value="1"/>
</dbReference>
<comment type="function">
    <text evidence="20">DNA-binding protein involved in single-strand DNA break repair, double-strand DNA break repair and base excision repair. Resolves abortive DNA ligation intermediates formed either at base excision sites, or when DNA ligases attempt to repair non-ligatable breaks induced by reactive oxygen species. Catalyzes the release of adenylate groups covalently linked to 5'-phosphate termini, resulting in the production of 5'-phosphate termini that can be efficiently rejoined. Likewise, catalyzes the release of 3'-linked guanosine (DNAppG) and inosine (DNAppI) from DNA, but has higher specific activity with 5'-linked adenosine (AppDNA).</text>
</comment>
<keyword evidence="7" id="KW-0547">Nucleotide-binding</keyword>
<dbReference type="FunFam" id="3.40.50.300:FF:000868">
    <property type="entry name" value="DEAD/DEAH box helicase, putative"/>
    <property type="match status" value="1"/>
</dbReference>
<evidence type="ECO:0000256" key="13">
    <source>
        <dbReference type="ARBA" id="ARBA00022840"/>
    </source>
</evidence>
<keyword evidence="28" id="KW-1185">Reference proteome</keyword>
<keyword evidence="5" id="KW-0963">Cytoplasm</keyword>
<keyword evidence="12" id="KW-0862">Zinc</keyword>
<evidence type="ECO:0000256" key="21">
    <source>
        <dbReference type="ARBA" id="ARBA00068941"/>
    </source>
</evidence>
<feature type="region of interest" description="Disordered" evidence="24">
    <location>
        <begin position="1"/>
        <end position="59"/>
    </location>
</feature>
<evidence type="ECO:0000256" key="17">
    <source>
        <dbReference type="ARBA" id="ARBA00024601"/>
    </source>
</evidence>
<dbReference type="Pfam" id="PF24385">
    <property type="entry name" value="DSRM_DHX29"/>
    <property type="match status" value="1"/>
</dbReference>
<dbReference type="EMBL" id="PVQB02000361">
    <property type="protein sequence ID" value="KAF4338173.1"/>
    <property type="molecule type" value="Genomic_DNA"/>
</dbReference>
<evidence type="ECO:0000256" key="12">
    <source>
        <dbReference type="ARBA" id="ARBA00022833"/>
    </source>
</evidence>
<comment type="catalytic activity">
    <reaction evidence="19">
        <text>a 5'-end adenosine-5'-diphospho-5'-ribonucleoside-2'-deoxyribonucleotide-DNA + H2O = a 5'-end 5'-phospho-ribonucleoside-2'-deoxyribonucleotide-DNA + AMP + 2 H(+)</text>
        <dbReference type="Rhea" id="RHEA:52132"/>
        <dbReference type="Rhea" id="RHEA-COMP:13182"/>
        <dbReference type="Rhea" id="RHEA-COMP:13183"/>
        <dbReference type="ChEBI" id="CHEBI:15377"/>
        <dbReference type="ChEBI" id="CHEBI:15378"/>
        <dbReference type="ChEBI" id="CHEBI:136414"/>
        <dbReference type="ChEBI" id="CHEBI:136415"/>
        <dbReference type="ChEBI" id="CHEBI:456215"/>
        <dbReference type="EC" id="3.6.1.71"/>
    </reaction>
</comment>
<dbReference type="InterPro" id="IPR016135">
    <property type="entry name" value="UBQ-conjugating_enzyme/RWD"/>
</dbReference>
<evidence type="ECO:0000256" key="19">
    <source>
        <dbReference type="ARBA" id="ARBA00044713"/>
    </source>
</evidence>
<dbReference type="Proteomes" id="UP000730481">
    <property type="component" value="Unassembled WGS sequence"/>
</dbReference>
<evidence type="ECO:0000313" key="27">
    <source>
        <dbReference type="EMBL" id="KAF4338173.1"/>
    </source>
</evidence>
<dbReference type="GO" id="GO:0003677">
    <property type="term" value="F:DNA binding"/>
    <property type="evidence" value="ECO:0007669"/>
    <property type="project" value="UniProtKB-KW"/>
</dbReference>
<dbReference type="EC" id="3.6.1.72" evidence="3"/>
<evidence type="ECO:0000313" key="28">
    <source>
        <dbReference type="Proteomes" id="UP000730481"/>
    </source>
</evidence>
<dbReference type="Pfam" id="PF00271">
    <property type="entry name" value="Helicase_C"/>
    <property type="match status" value="1"/>
</dbReference>
<dbReference type="InterPro" id="IPR002464">
    <property type="entry name" value="DNA/RNA_helicase_DEAH_CS"/>
</dbReference>
<evidence type="ECO:0000256" key="6">
    <source>
        <dbReference type="ARBA" id="ARBA00022723"/>
    </source>
</evidence>
<dbReference type="SUPFAM" id="SSF52540">
    <property type="entry name" value="P-loop containing nucleoside triphosphate hydrolases"/>
    <property type="match status" value="1"/>
</dbReference>
<dbReference type="Gene3D" id="1.20.120.1080">
    <property type="match status" value="1"/>
</dbReference>
<reference evidence="27" key="2">
    <citation type="submission" date="2020-02" db="EMBL/GenBank/DDBJ databases">
        <title>Identification and distribution of gene clusters putatively required for synthesis of sphingolipid metabolism inhibitors in phylogenetically diverse species of the filamentous fungus Fusarium.</title>
        <authorList>
            <person name="Kim H.-S."/>
            <person name="Busman M."/>
            <person name="Brown D.W."/>
            <person name="Divon H."/>
            <person name="Uhlig S."/>
            <person name="Proctor R.H."/>
        </authorList>
    </citation>
    <scope>NUCLEOTIDE SEQUENCE</scope>
    <source>
        <strain evidence="27">NRRL 25174</strain>
    </source>
</reference>
<dbReference type="Gene3D" id="3.30.160.20">
    <property type="match status" value="1"/>
</dbReference>
<evidence type="ECO:0000256" key="2">
    <source>
        <dbReference type="ARBA" id="ARBA00004496"/>
    </source>
</evidence>
<feature type="domain" description="Helicase C-terminal" evidence="26">
    <location>
        <begin position="825"/>
        <end position="993"/>
    </location>
</feature>
<dbReference type="Gene3D" id="3.10.110.10">
    <property type="entry name" value="Ubiquitin Conjugating Enzyme"/>
    <property type="match status" value="1"/>
</dbReference>
<dbReference type="InterPro" id="IPR014001">
    <property type="entry name" value="Helicase_ATP-bd"/>
</dbReference>
<dbReference type="Pfam" id="PF00270">
    <property type="entry name" value="DEAD"/>
    <property type="match status" value="1"/>
</dbReference>
<dbReference type="GO" id="GO:0005634">
    <property type="term" value="C:nucleus"/>
    <property type="evidence" value="ECO:0007669"/>
    <property type="project" value="UniProtKB-SubCell"/>
</dbReference>
<dbReference type="CDD" id="cd23827">
    <property type="entry name" value="RWD_YLR419W-like"/>
    <property type="match status" value="1"/>
</dbReference>
<name>A0A9P5DXP7_9HYPO</name>
<comment type="caution">
    <text evidence="27">The sequence shown here is derived from an EMBL/GenBank/DDBJ whole genome shotgun (WGS) entry which is preliminary data.</text>
</comment>
<feature type="domain" description="Helicase ATP-binding" evidence="25">
    <location>
        <begin position="591"/>
        <end position="767"/>
    </location>
</feature>
<dbReference type="Pfam" id="PF26026">
    <property type="entry name" value="RNA_hel_CTD"/>
    <property type="match status" value="1"/>
</dbReference>
<dbReference type="PANTHER" id="PTHR18934">
    <property type="entry name" value="ATP-DEPENDENT RNA HELICASE"/>
    <property type="match status" value="1"/>
</dbReference>
<dbReference type="InterPro" id="IPR011545">
    <property type="entry name" value="DEAD/DEAH_box_helicase_dom"/>
</dbReference>
<dbReference type="InterPro" id="IPR059023">
    <property type="entry name" value="RNA_hel_CTD"/>
</dbReference>
<evidence type="ECO:0000256" key="14">
    <source>
        <dbReference type="ARBA" id="ARBA00023125"/>
    </source>
</evidence>
<evidence type="ECO:0000259" key="25">
    <source>
        <dbReference type="PROSITE" id="PS51192"/>
    </source>
</evidence>
<dbReference type="PROSITE" id="PS00892">
    <property type="entry name" value="HIT_1"/>
    <property type="match status" value="1"/>
</dbReference>
<dbReference type="InterPro" id="IPR011146">
    <property type="entry name" value="HIT-like"/>
</dbReference>
<dbReference type="InterPro" id="IPR006575">
    <property type="entry name" value="RWD_dom"/>
</dbReference>
<keyword evidence="13" id="KW-0067">ATP-binding</keyword>
<dbReference type="SMART" id="SM00487">
    <property type="entry name" value="DEXDc"/>
    <property type="match status" value="1"/>
</dbReference>
<dbReference type="SUPFAM" id="SSF54768">
    <property type="entry name" value="dsRNA-binding domain-like"/>
    <property type="match status" value="1"/>
</dbReference>
<dbReference type="Pfam" id="PF01230">
    <property type="entry name" value="HIT"/>
    <property type="match status" value="1"/>
</dbReference>
<dbReference type="Pfam" id="PF21010">
    <property type="entry name" value="HA2_C"/>
    <property type="match status" value="1"/>
</dbReference>
<dbReference type="InterPro" id="IPR032566">
    <property type="entry name" value="Znf-C2HE"/>
</dbReference>
<dbReference type="InterPro" id="IPR027417">
    <property type="entry name" value="P-loop_NTPase"/>
</dbReference>
<organism evidence="27 28">
    <name type="scientific">Fusarium beomiforme</name>
    <dbReference type="NCBI Taxonomy" id="44412"/>
    <lineage>
        <taxon>Eukaryota</taxon>
        <taxon>Fungi</taxon>
        <taxon>Dikarya</taxon>
        <taxon>Ascomycota</taxon>
        <taxon>Pezizomycotina</taxon>
        <taxon>Sordariomycetes</taxon>
        <taxon>Hypocreomycetidae</taxon>
        <taxon>Hypocreales</taxon>
        <taxon>Nectriaceae</taxon>
        <taxon>Fusarium</taxon>
        <taxon>Fusarium burgessii species complex</taxon>
    </lineage>
</organism>
<feature type="compositionally biased region" description="Low complexity" evidence="24">
    <location>
        <begin position="1393"/>
        <end position="1402"/>
    </location>
</feature>
<dbReference type="Pfam" id="PF07717">
    <property type="entry name" value="OB_NTP_bind"/>
    <property type="match status" value="1"/>
</dbReference>
<evidence type="ECO:0000256" key="4">
    <source>
        <dbReference type="ARBA" id="ARBA00012496"/>
    </source>
</evidence>
<dbReference type="FunFam" id="1.20.120.1080:FF:000002">
    <property type="entry name" value="Putative ATP-dependent RNA helicase DHX36"/>
    <property type="match status" value="1"/>
</dbReference>
<dbReference type="PROSITE" id="PS00690">
    <property type="entry name" value="DEAH_ATP_HELICASE"/>
    <property type="match status" value="1"/>
</dbReference>
<evidence type="ECO:0000256" key="8">
    <source>
        <dbReference type="ARBA" id="ARBA00022763"/>
    </source>
</evidence>
<dbReference type="EC" id="3.6.1.71" evidence="4"/>
<evidence type="ECO:0000256" key="9">
    <source>
        <dbReference type="ARBA" id="ARBA00022771"/>
    </source>
</evidence>
<dbReference type="PROSITE" id="PS51192">
    <property type="entry name" value="HELICASE_ATP_BIND_1"/>
    <property type="match status" value="1"/>
</dbReference>
<dbReference type="Pfam" id="PF05773">
    <property type="entry name" value="RWD"/>
    <property type="match status" value="1"/>
</dbReference>
<comment type="catalytic activity">
    <reaction evidence="18">
        <text>a 5'-end adenosine-5'-diphospho-5'-2'-deoxyribonucleoside-DNA + H2O = a 5'-end 5'-phospho-2'-deoxyribonucleoside-DNA + AMP + 2 H(+)</text>
        <dbReference type="Rhea" id="RHEA:52128"/>
        <dbReference type="Rhea" id="RHEA-COMP:13180"/>
        <dbReference type="Rhea" id="RHEA-COMP:13181"/>
        <dbReference type="ChEBI" id="CHEBI:15377"/>
        <dbReference type="ChEBI" id="CHEBI:15378"/>
        <dbReference type="ChEBI" id="CHEBI:136412"/>
        <dbReference type="ChEBI" id="CHEBI:136413"/>
        <dbReference type="ChEBI" id="CHEBI:456215"/>
        <dbReference type="EC" id="3.6.1.71"/>
    </reaction>
</comment>
<evidence type="ECO:0000256" key="7">
    <source>
        <dbReference type="ARBA" id="ARBA00022741"/>
    </source>
</evidence>
<keyword evidence="14" id="KW-0238">DNA-binding</keyword>
<evidence type="ECO:0000256" key="1">
    <source>
        <dbReference type="ARBA" id="ARBA00004123"/>
    </source>
</evidence>
<dbReference type="PANTHER" id="PTHR18934:SF267">
    <property type="entry name" value="ATP-DEPENDENT RNA HELICASE YLR419W-RELATED"/>
    <property type="match status" value="1"/>
</dbReference>
<dbReference type="GO" id="GO:0120108">
    <property type="term" value="F:DNA-3'-diphospho-5'-guanosine diphosphatase activity"/>
    <property type="evidence" value="ECO:0007669"/>
    <property type="project" value="UniProtKB-EC"/>
</dbReference>
<sequence length="1629" mass="181907">MVKKGKGKSSDGIDLSDPMPSAPFKDQGKGKKGQKGGTSTPEAAPSAPPKPTVKQLIGGSSWTGKLPVNLLSEYCQKQKWERPDYDTKKTPDGFSVWVTMSAKDPKTQQITKLEPFKIPATHKHLITRPTAIEAKHAAATYALFRVCSMQNKHTVLPPEHKSLWKDFQALKTQDVKEGRAWMYEPDPFKALHERQEAKAAAEKKRKEIEAAKAKAAAMPGASGLVLMSNAGKGDGRSSNIMKGWSTAPKVEMGKKTRAQLETLLRSGVKWNPNGVQMSKFQKDAIVAELSKLSFRKSHVEEAVEYCKDREETLEWLLIHVPEDDLPRWALPESYAAGVSVGATNLRREGIIKRLAQAGYSLELATRVLDEQGVDEDRAAETLQNLLFPKQSEVSDDADFLDLGSPAEQWEEEVGSLEAMYGEGFEREGDNIIRIKLDSVKNGQQTVDASLQVRRPATYPTNLILSIVANIPSYIKLSIIRKALEYIDKSLRDEPMKIYLAMDWIQQNINGIIEEPGKLVDISAVSSAAAEYKPVAAIARDKRSTRAPKLIKWTKDEKSRDQWLRRQESSSLKNMLSKRQNLPAWQMREAIIGTVRSNHVTIISGETGSGKSTQSMQFILDDLYAQGLGGCANMIVTQPRRISALGLADRVAEERCTRVGEEVGYAIRGESRRSKDTRITFVTTGVLLRRLQTSGGRVEDVVASLADVSHVVIDEVHERSLDTDFLLNLIREVLKAKKDMLKLILMSATLDAATFKNYFASEGLNVGTVEIAGRTFPVDEYYLDDVIRMTAYGVENSDTGFISGEALGKVIQKLGHRINYNLLVETIKAVDFELSYENKSGGILIFLPGVGEINQACRALKAISSLHVLPLHASLETREQKKVFFGAPPGKRKVVVATNVAETSITIDDIVVVVDSGKVKETSFDVQNNMRKLEETWASRAACKQRRGRAGRVQEGKCYKLFTQNLEQQMPERPEPEIRRVPLEQLCLSVRAMGMKDVAGFLGRSPTPPDATAIDGAMKLLRRMGALDGDELTAMGQQLAMLPADLRCGKLMVFGAIFGCLDDCVTIAAILSTRSPFISSQEKREEAKEARMKFYRGDGDLLTDLQAFRDWDSMMQDHMPQRQIRSWCEDNFLNFQTLSDISNTCAQYYTALGEIGIVAPSEATREAHTHGVSSDGSQLLRALVAAAFTPQIARIQYPDKKFASSMSGAVELDPEAKSIKYFNQENGRVFVHPSSTLFGSQSFSGNAAYMAYFSLISTSKIFIRDLTPFNAYTLLLFSGPIELDTLGRGLLIDGWLRLRGWARIGVLLARLRGMVDELIAKKVESPETNVKDDEIIVLGLKSCSLRPPPKTMAHQDPEPEEAITKEEIHSEEPPKKPNRNAFTELMAPKRKTPPETNTTRPTRSGNPFKDRMGLGAYLEDPASYPSSRVIYHNDDFVAINDRYPKATIHTLLLPRSSEYNLLHPFDALDDPEILAKVKTETHRLKALVAKELQRRLGAYSQSDAHRQAVLDGDAEPDKSGELPEGRDWAAEVRAGVHAVPSMRHLHVHVFSRDMFSEALRHRKHYNSFNTPFLVDLEDFPLVADDPRRNTKEEAYLRWDMKCWRCGLNFGNQFQKLKVHLAEEYETWKKF</sequence>
<dbReference type="GO" id="GO:0033699">
    <property type="term" value="F:DNA 5'-adenosine monophosphate hydrolase activity"/>
    <property type="evidence" value="ECO:0007669"/>
    <property type="project" value="UniProtKB-EC"/>
</dbReference>
<dbReference type="InterPro" id="IPR056328">
    <property type="entry name" value="DSRM_DHX29"/>
</dbReference>
<feature type="compositionally biased region" description="Basic and acidic residues" evidence="24">
    <location>
        <begin position="1514"/>
        <end position="1523"/>
    </location>
</feature>
<dbReference type="InterPro" id="IPR019808">
    <property type="entry name" value="Histidine_triad_CS"/>
</dbReference>
<dbReference type="Gene3D" id="3.40.50.300">
    <property type="entry name" value="P-loop containing nucleotide triphosphate hydrolases"/>
    <property type="match status" value="2"/>
</dbReference>
<evidence type="ECO:0000256" key="23">
    <source>
        <dbReference type="SAM" id="Coils"/>
    </source>
</evidence>
<dbReference type="InterPro" id="IPR011709">
    <property type="entry name" value="DEAD-box_helicase_OB_fold"/>
</dbReference>
<evidence type="ECO:0000256" key="24">
    <source>
        <dbReference type="SAM" id="MobiDB-lite"/>
    </source>
</evidence>
<dbReference type="SMART" id="SM00847">
    <property type="entry name" value="HA2"/>
    <property type="match status" value="1"/>
</dbReference>
<keyword evidence="8" id="KW-0227">DNA damage</keyword>
<evidence type="ECO:0000256" key="3">
    <source>
        <dbReference type="ARBA" id="ARBA00012495"/>
    </source>
</evidence>
<keyword evidence="23" id="KW-0175">Coiled coil</keyword>
<keyword evidence="6" id="KW-0479">Metal-binding</keyword>
<evidence type="ECO:0000256" key="15">
    <source>
        <dbReference type="ARBA" id="ARBA00023204"/>
    </source>
</evidence>
<evidence type="ECO:0000256" key="11">
    <source>
        <dbReference type="ARBA" id="ARBA00022806"/>
    </source>
</evidence>
<keyword evidence="16" id="KW-0539">Nucleus</keyword>
<keyword evidence="11 27" id="KW-0347">Helicase</keyword>
<accession>A0A9P5DXP7</accession>
<dbReference type="SUPFAM" id="SSF54495">
    <property type="entry name" value="UBC-like"/>
    <property type="match status" value="1"/>
</dbReference>
<dbReference type="InterPro" id="IPR001650">
    <property type="entry name" value="Helicase_C-like"/>
</dbReference>
<keyword evidence="15" id="KW-0234">DNA repair</keyword>
<dbReference type="GO" id="GO:0005524">
    <property type="term" value="F:ATP binding"/>
    <property type="evidence" value="ECO:0007669"/>
    <property type="project" value="UniProtKB-KW"/>
</dbReference>
<dbReference type="GO" id="GO:0003723">
    <property type="term" value="F:RNA binding"/>
    <property type="evidence" value="ECO:0007669"/>
    <property type="project" value="TreeGrafter"/>
</dbReference>
<feature type="coiled-coil region" evidence="23">
    <location>
        <begin position="191"/>
        <end position="218"/>
    </location>
</feature>
<feature type="region of interest" description="Disordered" evidence="24">
    <location>
        <begin position="1346"/>
        <end position="1410"/>
    </location>
</feature>
<dbReference type="OrthoDB" id="5600252at2759"/>
<evidence type="ECO:0000256" key="18">
    <source>
        <dbReference type="ARBA" id="ARBA00044639"/>
    </source>
</evidence>
<dbReference type="GO" id="GO:1990904">
    <property type="term" value="C:ribonucleoprotein complex"/>
    <property type="evidence" value="ECO:0007669"/>
    <property type="project" value="UniProtKB-ARBA"/>
</dbReference>
<comment type="subcellular location">
    <subcellularLocation>
        <location evidence="2">Cytoplasm</location>
    </subcellularLocation>
    <subcellularLocation>
        <location evidence="1">Nucleus</location>
    </subcellularLocation>
</comment>
<dbReference type="CDD" id="cd17917">
    <property type="entry name" value="DEXHc_RHA-like"/>
    <property type="match status" value="1"/>
</dbReference>
<protein>
    <recommendedName>
        <fullName evidence="21">Aprataxin-like protein</fullName>
        <ecNumber evidence="4">3.6.1.71</ecNumber>
        <ecNumber evidence="3">3.6.1.72</ecNumber>
    </recommendedName>
    <alternativeName>
        <fullName evidence="22">Hit family protein 3</fullName>
    </alternativeName>
</protein>